<dbReference type="AlphaFoldDB" id="A0A699II80"/>
<comment type="caution">
    <text evidence="1">The sequence shown here is derived from an EMBL/GenBank/DDBJ whole genome shotgun (WGS) entry which is preliminary data.</text>
</comment>
<proteinExistence type="predicted"/>
<organism evidence="1">
    <name type="scientific">Tanacetum cinerariifolium</name>
    <name type="common">Dalmatian daisy</name>
    <name type="synonym">Chrysanthemum cinerariifolium</name>
    <dbReference type="NCBI Taxonomy" id="118510"/>
    <lineage>
        <taxon>Eukaryota</taxon>
        <taxon>Viridiplantae</taxon>
        <taxon>Streptophyta</taxon>
        <taxon>Embryophyta</taxon>
        <taxon>Tracheophyta</taxon>
        <taxon>Spermatophyta</taxon>
        <taxon>Magnoliopsida</taxon>
        <taxon>eudicotyledons</taxon>
        <taxon>Gunneridae</taxon>
        <taxon>Pentapetalae</taxon>
        <taxon>asterids</taxon>
        <taxon>campanulids</taxon>
        <taxon>Asterales</taxon>
        <taxon>Asteraceae</taxon>
        <taxon>Asteroideae</taxon>
        <taxon>Anthemideae</taxon>
        <taxon>Anthemidinae</taxon>
        <taxon>Tanacetum</taxon>
    </lineage>
</organism>
<gene>
    <name evidence="1" type="ORF">Tci_511490</name>
</gene>
<name>A0A699II80_TANCI</name>
<reference evidence="1" key="1">
    <citation type="journal article" date="2019" name="Sci. Rep.">
        <title>Draft genome of Tanacetum cinerariifolium, the natural source of mosquito coil.</title>
        <authorList>
            <person name="Yamashiro T."/>
            <person name="Shiraishi A."/>
            <person name="Satake H."/>
            <person name="Nakayama K."/>
        </authorList>
    </citation>
    <scope>NUCLEOTIDE SEQUENCE</scope>
</reference>
<sequence>MVCTRPDIASTDVGMLDGFDHGLQTYVQVFVDFDYVMGRSITRYGFMILGCAGSLKANLQHMEDLSTTEAGYITFTEAWKKKMWLKGLLTESRYELRLENKDFREEDKERIIVHGLPKKLRDPSNFTFPVRVNGNTQAKATGEVRNMRLGRPFFRTCGALIDMGRGTMTIDDRVIKHTYYPKPRVKVPLNNLDMDEDED</sequence>
<protein>
    <submittedName>
        <fullName evidence="1">Zinc finger, CCHC-type</fullName>
    </submittedName>
</protein>
<dbReference type="EMBL" id="BKCJ010273729">
    <property type="protein sequence ID" value="GEZ39517.1"/>
    <property type="molecule type" value="Genomic_DNA"/>
</dbReference>
<accession>A0A699II80</accession>
<evidence type="ECO:0000313" key="1">
    <source>
        <dbReference type="EMBL" id="GEZ39517.1"/>
    </source>
</evidence>